<dbReference type="EMBL" id="CP085144">
    <property type="protein sequence ID" value="UOA14065.1"/>
    <property type="molecule type" value="Genomic_DNA"/>
</dbReference>
<dbReference type="InterPro" id="IPR009739">
    <property type="entry name" value="LprI-like_N"/>
</dbReference>
<reference evidence="4" key="1">
    <citation type="journal article" date="2022" name="Microorganisms">
        <title>Beyond the ABCs#Discovery of Three New Plasmid Types in Rhodobacterales (RepQ, RepY, RepW).</title>
        <authorList>
            <person name="Freese H.M."/>
            <person name="Ringel V."/>
            <person name="Overmann J."/>
            <person name="Petersen J."/>
        </authorList>
    </citation>
    <scope>NUCLEOTIDE SEQUENCE [LARGE SCALE GENOMIC DNA]</scope>
    <source>
        <strain evidence="4">DSM 109990</strain>
    </source>
</reference>
<sequence length="298" mass="32288">MPTIEKVATVGLFVIFASIFSTAGAQNPETCESADDFLFSCTFDGGARKVGLCHNNGNITYEFGPAQGAADLSMTRNLEDADYTPFAWASRNIFESIALFNGDTRYEVFSSTERGPYNGRTKGGIVVTTPNNATITLACDAGSVWPLDPLEGIGQINSLMHGQNTDILSHCLRALPNDGAGSSQCIGTYRESQIINGSCDVSLDKTQCWQRESDQWSDLVEVVYTQALAALENNGDAQWLSDLEASQRSWAQTRDLDCKMKGVLPFSPDGGAAMCHAEYAADRMMFLNAVVSFSEFEG</sequence>
<feature type="chain" id="PRO_5046525169" description="Lysozyme inhibitor LprI-like N-terminal domain-containing protein" evidence="1">
    <location>
        <begin position="24"/>
        <end position="298"/>
    </location>
</feature>
<evidence type="ECO:0000256" key="1">
    <source>
        <dbReference type="SAM" id="SignalP"/>
    </source>
</evidence>
<feature type="signal peptide" evidence="1">
    <location>
        <begin position="1"/>
        <end position="23"/>
    </location>
</feature>
<proteinExistence type="predicted"/>
<evidence type="ECO:0000259" key="2">
    <source>
        <dbReference type="Pfam" id="PF07007"/>
    </source>
</evidence>
<dbReference type="Pfam" id="PF07007">
    <property type="entry name" value="LprI"/>
    <property type="match status" value="1"/>
</dbReference>
<evidence type="ECO:0000313" key="3">
    <source>
        <dbReference type="EMBL" id="UOA14065.1"/>
    </source>
</evidence>
<organism evidence="3 4">
    <name type="scientific">Sulfitobacter dubius</name>
    <dbReference type="NCBI Taxonomy" id="218673"/>
    <lineage>
        <taxon>Bacteria</taxon>
        <taxon>Pseudomonadati</taxon>
        <taxon>Pseudomonadota</taxon>
        <taxon>Alphaproteobacteria</taxon>
        <taxon>Rhodobacterales</taxon>
        <taxon>Roseobacteraceae</taxon>
        <taxon>Sulfitobacter</taxon>
    </lineage>
</organism>
<gene>
    <name evidence="3" type="ORF">DSM109990_00861</name>
</gene>
<protein>
    <recommendedName>
        <fullName evidence="2">Lysozyme inhibitor LprI-like N-terminal domain-containing protein</fullName>
    </recommendedName>
</protein>
<dbReference type="RefSeq" id="WP_243262507.1">
    <property type="nucleotide sequence ID" value="NZ_CP085144.1"/>
</dbReference>
<dbReference type="Proteomes" id="UP000831019">
    <property type="component" value="Chromosome"/>
</dbReference>
<feature type="domain" description="Lysozyme inhibitor LprI-like N-terminal" evidence="2">
    <location>
        <begin position="204"/>
        <end position="283"/>
    </location>
</feature>
<name>A0ABY3ZHF0_9RHOB</name>
<dbReference type="Gene3D" id="1.20.1270.180">
    <property type="match status" value="1"/>
</dbReference>
<accession>A0ABY3ZHF0</accession>
<keyword evidence="1" id="KW-0732">Signal</keyword>
<evidence type="ECO:0000313" key="4">
    <source>
        <dbReference type="Proteomes" id="UP000831019"/>
    </source>
</evidence>
<keyword evidence="4" id="KW-1185">Reference proteome</keyword>